<dbReference type="PROSITE" id="PS00211">
    <property type="entry name" value="ABC_TRANSPORTER_1"/>
    <property type="match status" value="1"/>
</dbReference>
<keyword evidence="2" id="KW-1003">Cell membrane</keyword>
<evidence type="ECO:0000256" key="6">
    <source>
        <dbReference type="ARBA" id="ARBA00023251"/>
    </source>
</evidence>
<keyword evidence="5" id="KW-1133">Transmembrane helix</keyword>
<feature type="domain" description="ABC transporter" evidence="8">
    <location>
        <begin position="7"/>
        <end position="226"/>
    </location>
</feature>
<comment type="similarity">
    <text evidence="7">Belongs to the ABC transporter superfamily. Macrolide exporter (TC 3.A.1.122) family.</text>
</comment>
<evidence type="ECO:0000256" key="5">
    <source>
        <dbReference type="ARBA" id="ARBA00022989"/>
    </source>
</evidence>
<dbReference type="SMART" id="SM00382">
    <property type="entry name" value="AAA"/>
    <property type="match status" value="1"/>
</dbReference>
<keyword evidence="3" id="KW-0547">Nucleotide-binding</keyword>
<evidence type="ECO:0000256" key="7">
    <source>
        <dbReference type="ARBA" id="ARBA00038388"/>
    </source>
</evidence>
<protein>
    <submittedName>
        <fullName evidence="9">ABC transporter related</fullName>
    </submittedName>
</protein>
<dbReference type="GO" id="GO:0022857">
    <property type="term" value="F:transmembrane transporter activity"/>
    <property type="evidence" value="ECO:0007669"/>
    <property type="project" value="UniProtKB-ARBA"/>
</dbReference>
<dbReference type="Pfam" id="PF00005">
    <property type="entry name" value="ABC_tran"/>
    <property type="match status" value="1"/>
</dbReference>
<reference evidence="9 10" key="1">
    <citation type="submission" date="2010-08" db="EMBL/GenBank/DDBJ databases">
        <title>Complete sequence of Gallionella capsiferriformans ES-2.</title>
        <authorList>
            <consortium name="US DOE Joint Genome Institute"/>
            <person name="Lucas S."/>
            <person name="Copeland A."/>
            <person name="Lapidus A."/>
            <person name="Cheng J.-F."/>
            <person name="Bruce D."/>
            <person name="Goodwin L."/>
            <person name="Pitluck S."/>
            <person name="Chertkov O."/>
            <person name="Davenport K.W."/>
            <person name="Detter J.C."/>
            <person name="Han C."/>
            <person name="Tapia R."/>
            <person name="Land M."/>
            <person name="Hauser L."/>
            <person name="Chang Y.-J."/>
            <person name="Jeffries C."/>
            <person name="Kyrpides N."/>
            <person name="Ivanova N."/>
            <person name="Mikhailova N."/>
            <person name="Shelobolina E.S."/>
            <person name="Picardal F."/>
            <person name="Roden E."/>
            <person name="Emerson D."/>
            <person name="Woyke T."/>
        </authorList>
    </citation>
    <scope>NUCLEOTIDE SEQUENCE [LARGE SCALE GENOMIC DNA]</scope>
    <source>
        <strain evidence="9 10">ES-2</strain>
    </source>
</reference>
<dbReference type="InterPro" id="IPR017871">
    <property type="entry name" value="ABC_transporter-like_CS"/>
</dbReference>
<keyword evidence="1" id="KW-0813">Transport</keyword>
<evidence type="ECO:0000313" key="10">
    <source>
        <dbReference type="Proteomes" id="UP000001235"/>
    </source>
</evidence>
<evidence type="ECO:0000256" key="2">
    <source>
        <dbReference type="ARBA" id="ARBA00022475"/>
    </source>
</evidence>
<dbReference type="KEGG" id="gca:Galf_0401"/>
<dbReference type="GO" id="GO:0005524">
    <property type="term" value="F:ATP binding"/>
    <property type="evidence" value="ECO:0007669"/>
    <property type="project" value="UniProtKB-KW"/>
</dbReference>
<evidence type="ECO:0000313" key="9">
    <source>
        <dbReference type="EMBL" id="ADL54445.1"/>
    </source>
</evidence>
<dbReference type="HOGENOM" id="CLU_000604_1_22_4"/>
<dbReference type="InterPro" id="IPR015854">
    <property type="entry name" value="ABC_transpr_LolD-like"/>
</dbReference>
<dbReference type="GO" id="GO:0016887">
    <property type="term" value="F:ATP hydrolysis activity"/>
    <property type="evidence" value="ECO:0007669"/>
    <property type="project" value="InterPro"/>
</dbReference>
<keyword evidence="6" id="KW-0046">Antibiotic resistance</keyword>
<evidence type="ECO:0000256" key="1">
    <source>
        <dbReference type="ARBA" id="ARBA00022448"/>
    </source>
</evidence>
<dbReference type="InterPro" id="IPR003593">
    <property type="entry name" value="AAA+_ATPase"/>
</dbReference>
<keyword evidence="10" id="KW-1185">Reference proteome</keyword>
<dbReference type="RefSeq" id="WP_013292388.1">
    <property type="nucleotide sequence ID" value="NC_014394.1"/>
</dbReference>
<accession>D9SJU6</accession>
<dbReference type="EMBL" id="CP002159">
    <property type="protein sequence ID" value="ADL54445.1"/>
    <property type="molecule type" value="Genomic_DNA"/>
</dbReference>
<dbReference type="PANTHER" id="PTHR24220">
    <property type="entry name" value="IMPORT ATP-BINDING PROTEIN"/>
    <property type="match status" value="1"/>
</dbReference>
<keyword evidence="4" id="KW-0067">ATP-binding</keyword>
<dbReference type="CDD" id="cd03255">
    <property type="entry name" value="ABC_MJ0796_LolCDE_FtsE"/>
    <property type="match status" value="1"/>
</dbReference>
<dbReference type="Proteomes" id="UP000001235">
    <property type="component" value="Chromosome"/>
</dbReference>
<dbReference type="GO" id="GO:0005886">
    <property type="term" value="C:plasma membrane"/>
    <property type="evidence" value="ECO:0007669"/>
    <property type="project" value="TreeGrafter"/>
</dbReference>
<dbReference type="STRING" id="395494.Galf_0401"/>
<keyword evidence="5" id="KW-0472">Membrane</keyword>
<evidence type="ECO:0000256" key="4">
    <source>
        <dbReference type="ARBA" id="ARBA00022840"/>
    </source>
</evidence>
<dbReference type="InterPro" id="IPR017911">
    <property type="entry name" value="MacB-like_ATP-bd"/>
</dbReference>
<dbReference type="FunFam" id="3.40.50.300:FF:000032">
    <property type="entry name" value="Export ABC transporter ATP-binding protein"/>
    <property type="match status" value="1"/>
</dbReference>
<dbReference type="InterPro" id="IPR003439">
    <property type="entry name" value="ABC_transporter-like_ATP-bd"/>
</dbReference>
<dbReference type="GO" id="GO:0098796">
    <property type="term" value="C:membrane protein complex"/>
    <property type="evidence" value="ECO:0007669"/>
    <property type="project" value="UniProtKB-ARBA"/>
</dbReference>
<organism evidence="9 10">
    <name type="scientific">Gallionella capsiferriformans (strain ES-2)</name>
    <name type="common">Gallionella ferruginea capsiferriformans (strain ES-2)</name>
    <dbReference type="NCBI Taxonomy" id="395494"/>
    <lineage>
        <taxon>Bacteria</taxon>
        <taxon>Pseudomonadati</taxon>
        <taxon>Pseudomonadota</taxon>
        <taxon>Betaproteobacteria</taxon>
        <taxon>Nitrosomonadales</taxon>
        <taxon>Gallionellaceae</taxon>
        <taxon>Gallionella</taxon>
    </lineage>
</organism>
<proteinExistence type="inferred from homology"/>
<evidence type="ECO:0000256" key="3">
    <source>
        <dbReference type="ARBA" id="ARBA00022741"/>
    </source>
</evidence>
<dbReference type="SUPFAM" id="SSF52540">
    <property type="entry name" value="P-loop containing nucleoside triphosphate hydrolases"/>
    <property type="match status" value="1"/>
</dbReference>
<sequence precursor="true">MANTPLIRINGITLYFDGGQTRALNGVDLTIQEGEFVAIVGPSGSGKSSILNVIGTLDTPTAGEIYFRDQAYSTIRDASLFRRENFGFIFQGFHLIPTLSALDNVIVPTIGCEGSSHKARAEALLNSLGLQDRLDHFPGKLAGGERQRVAIARSLINQPRVILADEPTGSLDSANAQQVLDLLAQVVREQGLTLIMVTHDASVSARADRIVHMRDGRVEHPLGAFA</sequence>
<dbReference type="AlphaFoldDB" id="D9SJU6"/>
<name>D9SJU6_GALCS</name>
<dbReference type="Gene3D" id="3.40.50.300">
    <property type="entry name" value="P-loop containing nucleotide triphosphate hydrolases"/>
    <property type="match status" value="1"/>
</dbReference>
<dbReference type="eggNOG" id="COG1136">
    <property type="taxonomic scope" value="Bacteria"/>
</dbReference>
<dbReference type="GO" id="GO:0046677">
    <property type="term" value="P:response to antibiotic"/>
    <property type="evidence" value="ECO:0007669"/>
    <property type="project" value="UniProtKB-KW"/>
</dbReference>
<keyword evidence="5" id="KW-0812">Transmembrane</keyword>
<dbReference type="PROSITE" id="PS50893">
    <property type="entry name" value="ABC_TRANSPORTER_2"/>
    <property type="match status" value="1"/>
</dbReference>
<evidence type="ECO:0000259" key="8">
    <source>
        <dbReference type="PROSITE" id="PS50893"/>
    </source>
</evidence>
<dbReference type="InterPro" id="IPR027417">
    <property type="entry name" value="P-loop_NTPase"/>
</dbReference>
<gene>
    <name evidence="9" type="ordered locus">Galf_0401</name>
</gene>
<dbReference type="OrthoDB" id="8524638at2"/>